<feature type="compositionally biased region" description="Low complexity" evidence="1">
    <location>
        <begin position="92"/>
        <end position="114"/>
    </location>
</feature>
<feature type="region of interest" description="Disordered" evidence="1">
    <location>
        <begin position="823"/>
        <end position="848"/>
    </location>
</feature>
<dbReference type="Gene3D" id="2.170.270.10">
    <property type="entry name" value="SET domain"/>
    <property type="match status" value="1"/>
</dbReference>
<evidence type="ECO:0000313" key="3">
    <source>
        <dbReference type="Proteomes" id="UP000075714"/>
    </source>
</evidence>
<sequence length="1035" mass="106396">MATMLRVNWALGRLELPAEAISIVAADVLGLKGPGWLRLSVLQPGGEALLELASEAEVPPGRLRRTLPESCCPRGKGRGSGAGQLCGRGSDDPAASSADEGSASDSGSSSEADSLCGEEDDSSEGGKGEKAVEEDGEEQRRRGPSGAGQSKGGSGSGRKRCGAKGTGAVAGSDDDVPLAQRLVKLTSRQPRAPAAVERGGSGSARVRSEAELGAVVTKREEGQGLKGRVDAPLGCPPGVSPSPCERLVLTGAGPWADGSKASVSGGAAVLSPLQPAAAPTATLPTSAQHQPAAYLTHLHGFVPPSVGLPPLQPGQSLSRAVVCNKLARLLGLEGDNGRSEAPLPEGPVVLEGAMQPCGDPTRGGAGLQVSEALKKNTVLGVVGGYVMPVAAAEDFVNFGHKQCRKELSMLGFGNLLALVNDPRVDPREWRTSNDVDSPEVAKMVNCTVVPVSVRGMVLPVLVALRDIAAGDQLLRDYGAGWWRQLAPDWEVAEDDGLDVVRLLHGTQQQQQAQSAKPDPLSVAQPLEEVPEESVVASRLNASPPALPFTAEASTGPFGTAASAPQPAERGTDESKTGSRASSCPDQSDTQVRSPKAAQTGAAREALRQDGGGAAPDAAGGGPAPTPAPASATRAELPIAVSKEGRLFTPAEGRSPLYGLVAALGESLGLIEEVRGQLAKPLGFLGPASVVAAAQLLERHGLPYAKGAVLRVKWAPGIKLRLDHVASKTGPPKWGDVRVTAHFGELLDDLAAAGEGQKHKLTLWVYSLTTLAPSLELELDPTSLGAEASAEAAGRLQHGGGSAAAPLHGGVAEMYIRIHKQPVPTTVTEPPKDKPVAHQPTSTPAQPLPLPQRSPAALAHPYHSHQPYPPYPPHYYPHQHYAHHAGGVAPYPHYAYPGYGYAAVGGWQHSGWWYGGAHNQAQMPAPLPSVPPSVAAGPTVAAGQAAAAAAPGAAVPAAAAAEEALAAADRTASRKGTTRLNVRRQKQLQLPEAVARSSRQHHEYLDGGSGDDAASGSGVGRNGDIHMGGRLGERGS</sequence>
<feature type="compositionally biased region" description="Basic and acidic residues" evidence="1">
    <location>
        <begin position="124"/>
        <end position="141"/>
    </location>
</feature>
<proteinExistence type="predicted"/>
<accession>A0A150GE34</accession>
<gene>
    <name evidence="2" type="ORF">GPECTOR_30g194</name>
</gene>
<feature type="compositionally biased region" description="Polar residues" evidence="1">
    <location>
        <begin position="577"/>
        <end position="592"/>
    </location>
</feature>
<protein>
    <recommendedName>
        <fullName evidence="4">SET domain-containing protein</fullName>
    </recommendedName>
</protein>
<dbReference type="Proteomes" id="UP000075714">
    <property type="component" value="Unassembled WGS sequence"/>
</dbReference>
<evidence type="ECO:0000313" key="2">
    <source>
        <dbReference type="EMBL" id="KXZ48099.1"/>
    </source>
</evidence>
<feature type="region of interest" description="Disordered" evidence="1">
    <location>
        <begin position="61"/>
        <end position="175"/>
    </location>
</feature>
<feature type="region of interest" description="Disordered" evidence="1">
    <location>
        <begin position="189"/>
        <end position="209"/>
    </location>
</feature>
<organism evidence="2 3">
    <name type="scientific">Gonium pectorale</name>
    <name type="common">Green alga</name>
    <dbReference type="NCBI Taxonomy" id="33097"/>
    <lineage>
        <taxon>Eukaryota</taxon>
        <taxon>Viridiplantae</taxon>
        <taxon>Chlorophyta</taxon>
        <taxon>core chlorophytes</taxon>
        <taxon>Chlorophyceae</taxon>
        <taxon>CS clade</taxon>
        <taxon>Chlamydomonadales</taxon>
        <taxon>Volvocaceae</taxon>
        <taxon>Gonium</taxon>
    </lineage>
</organism>
<name>A0A150GE34_GONPE</name>
<feature type="compositionally biased region" description="Gly residues" evidence="1">
    <location>
        <begin position="145"/>
        <end position="156"/>
    </location>
</feature>
<reference evidence="3" key="1">
    <citation type="journal article" date="2016" name="Nat. Commun.">
        <title>The Gonium pectorale genome demonstrates co-option of cell cycle regulation during the evolution of multicellularity.</title>
        <authorList>
            <person name="Hanschen E.R."/>
            <person name="Marriage T.N."/>
            <person name="Ferris P.J."/>
            <person name="Hamaji T."/>
            <person name="Toyoda A."/>
            <person name="Fujiyama A."/>
            <person name="Neme R."/>
            <person name="Noguchi H."/>
            <person name="Minakuchi Y."/>
            <person name="Suzuki M."/>
            <person name="Kawai-Toyooka H."/>
            <person name="Smith D.R."/>
            <person name="Sparks H."/>
            <person name="Anderson J."/>
            <person name="Bakaric R."/>
            <person name="Luria V."/>
            <person name="Karger A."/>
            <person name="Kirschner M.W."/>
            <person name="Durand P.M."/>
            <person name="Michod R.E."/>
            <person name="Nozaki H."/>
            <person name="Olson B.J."/>
        </authorList>
    </citation>
    <scope>NUCLEOTIDE SEQUENCE [LARGE SCALE GENOMIC DNA]</scope>
    <source>
        <strain evidence="3">NIES-2863</strain>
    </source>
</reference>
<feature type="compositionally biased region" description="Gly residues" evidence="1">
    <location>
        <begin position="609"/>
        <end position="622"/>
    </location>
</feature>
<dbReference type="InterPro" id="IPR046341">
    <property type="entry name" value="SET_dom_sf"/>
</dbReference>
<keyword evidence="3" id="KW-1185">Reference proteome</keyword>
<evidence type="ECO:0008006" key="4">
    <source>
        <dbReference type="Google" id="ProtNLM"/>
    </source>
</evidence>
<feature type="region of interest" description="Disordered" evidence="1">
    <location>
        <begin position="968"/>
        <end position="1035"/>
    </location>
</feature>
<dbReference type="AlphaFoldDB" id="A0A150GE34"/>
<dbReference type="OrthoDB" id="515462at2759"/>
<dbReference type="SUPFAM" id="SSF82199">
    <property type="entry name" value="SET domain"/>
    <property type="match status" value="1"/>
</dbReference>
<dbReference type="EMBL" id="LSYV01000031">
    <property type="protein sequence ID" value="KXZ48099.1"/>
    <property type="molecule type" value="Genomic_DNA"/>
</dbReference>
<comment type="caution">
    <text evidence="2">The sequence shown here is derived from an EMBL/GenBank/DDBJ whole genome shotgun (WGS) entry which is preliminary data.</text>
</comment>
<dbReference type="CDD" id="cd08161">
    <property type="entry name" value="SET"/>
    <property type="match status" value="1"/>
</dbReference>
<feature type="region of interest" description="Disordered" evidence="1">
    <location>
        <begin position="508"/>
        <end position="632"/>
    </location>
</feature>
<evidence type="ECO:0000256" key="1">
    <source>
        <dbReference type="SAM" id="MobiDB-lite"/>
    </source>
</evidence>